<dbReference type="EMBL" id="BLPF01000002">
    <property type="protein sequence ID" value="GFJ81936.1"/>
    <property type="molecule type" value="Genomic_DNA"/>
</dbReference>
<protein>
    <submittedName>
        <fullName evidence="2">Methyltransferase</fullName>
    </submittedName>
</protein>
<evidence type="ECO:0000313" key="2">
    <source>
        <dbReference type="EMBL" id="GFJ81936.1"/>
    </source>
</evidence>
<reference evidence="2 3" key="1">
    <citation type="submission" date="2020-03" db="EMBL/GenBank/DDBJ databases">
        <title>Whole genome shotgun sequence of Phytohabitans houttuyneae NBRC 108639.</title>
        <authorList>
            <person name="Komaki H."/>
            <person name="Tamura T."/>
        </authorList>
    </citation>
    <scope>NUCLEOTIDE SEQUENCE [LARGE SCALE GENOMIC DNA]</scope>
    <source>
        <strain evidence="2 3">NBRC 108639</strain>
    </source>
</reference>
<feature type="region of interest" description="Disordered" evidence="1">
    <location>
        <begin position="217"/>
        <end position="236"/>
    </location>
</feature>
<dbReference type="Proteomes" id="UP000482800">
    <property type="component" value="Unassembled WGS sequence"/>
</dbReference>
<dbReference type="AlphaFoldDB" id="A0A6V8KIY9"/>
<gene>
    <name evidence="2" type="ORF">Phou_061160</name>
</gene>
<reference evidence="2 3" key="2">
    <citation type="submission" date="2020-03" db="EMBL/GenBank/DDBJ databases">
        <authorList>
            <person name="Ichikawa N."/>
            <person name="Kimura A."/>
            <person name="Kitahashi Y."/>
            <person name="Uohara A."/>
        </authorList>
    </citation>
    <scope>NUCLEOTIDE SEQUENCE [LARGE SCALE GENOMIC DNA]</scope>
    <source>
        <strain evidence="2 3">NBRC 108639</strain>
    </source>
</reference>
<dbReference type="Pfam" id="PF13489">
    <property type="entry name" value="Methyltransf_23"/>
    <property type="match status" value="1"/>
</dbReference>
<sequence length="236" mass="25871">MGGGWQAVGVDRRLLLEDDLTRSAVVANSAMNRGRQLAGVNSYTRELGFNPLDQVRSAAGRGRHGGWLYLCCGTGRALLQAARSMRGERVALVGVDLVDYFDPIDDVDLPVKLVCASVTSWVPARRFDLITCVHGLHYIGDKLAVLTRAASWLTDDGLLVADLDLTSIRLPDGRPAGRALAGALRQAGFRYDARRRRITSEGRREVSLPYDYLGADDKAGPNYTNQPAVHSYYQPR</sequence>
<keyword evidence="2" id="KW-0808">Transferase</keyword>
<dbReference type="GO" id="GO:0008168">
    <property type="term" value="F:methyltransferase activity"/>
    <property type="evidence" value="ECO:0007669"/>
    <property type="project" value="UniProtKB-KW"/>
</dbReference>
<evidence type="ECO:0000313" key="3">
    <source>
        <dbReference type="Proteomes" id="UP000482800"/>
    </source>
</evidence>
<name>A0A6V8KIY9_9ACTN</name>
<keyword evidence="3" id="KW-1185">Reference proteome</keyword>
<keyword evidence="2" id="KW-0489">Methyltransferase</keyword>
<dbReference type="Gene3D" id="3.40.50.150">
    <property type="entry name" value="Vaccinia Virus protein VP39"/>
    <property type="match status" value="1"/>
</dbReference>
<dbReference type="SUPFAM" id="SSF53335">
    <property type="entry name" value="S-adenosyl-L-methionine-dependent methyltransferases"/>
    <property type="match status" value="1"/>
</dbReference>
<evidence type="ECO:0000256" key="1">
    <source>
        <dbReference type="SAM" id="MobiDB-lite"/>
    </source>
</evidence>
<comment type="caution">
    <text evidence="2">The sequence shown here is derived from an EMBL/GenBank/DDBJ whole genome shotgun (WGS) entry which is preliminary data.</text>
</comment>
<dbReference type="CDD" id="cd02440">
    <property type="entry name" value="AdoMet_MTases"/>
    <property type="match status" value="1"/>
</dbReference>
<proteinExistence type="predicted"/>
<dbReference type="GO" id="GO:0032259">
    <property type="term" value="P:methylation"/>
    <property type="evidence" value="ECO:0007669"/>
    <property type="project" value="UniProtKB-KW"/>
</dbReference>
<organism evidence="2 3">
    <name type="scientific">Phytohabitans houttuyneae</name>
    <dbReference type="NCBI Taxonomy" id="1076126"/>
    <lineage>
        <taxon>Bacteria</taxon>
        <taxon>Bacillati</taxon>
        <taxon>Actinomycetota</taxon>
        <taxon>Actinomycetes</taxon>
        <taxon>Micromonosporales</taxon>
        <taxon>Micromonosporaceae</taxon>
    </lineage>
</organism>
<accession>A0A6V8KIY9</accession>
<dbReference type="InterPro" id="IPR029063">
    <property type="entry name" value="SAM-dependent_MTases_sf"/>
</dbReference>